<feature type="compositionally biased region" description="Pro residues" evidence="1">
    <location>
        <begin position="217"/>
        <end position="231"/>
    </location>
</feature>
<organism evidence="2">
    <name type="scientific">Tanacetum cinerariifolium</name>
    <name type="common">Dalmatian daisy</name>
    <name type="synonym">Chrysanthemum cinerariifolium</name>
    <dbReference type="NCBI Taxonomy" id="118510"/>
    <lineage>
        <taxon>Eukaryota</taxon>
        <taxon>Viridiplantae</taxon>
        <taxon>Streptophyta</taxon>
        <taxon>Embryophyta</taxon>
        <taxon>Tracheophyta</taxon>
        <taxon>Spermatophyta</taxon>
        <taxon>Magnoliopsida</taxon>
        <taxon>eudicotyledons</taxon>
        <taxon>Gunneridae</taxon>
        <taxon>Pentapetalae</taxon>
        <taxon>asterids</taxon>
        <taxon>campanulids</taxon>
        <taxon>Asterales</taxon>
        <taxon>Asteraceae</taxon>
        <taxon>Asteroideae</taxon>
        <taxon>Anthemideae</taxon>
        <taxon>Anthemidinae</taxon>
        <taxon>Tanacetum</taxon>
    </lineage>
</organism>
<accession>A0A699JI25</accession>
<gene>
    <name evidence="2" type="ORF">Tci_610033</name>
</gene>
<feature type="region of interest" description="Disordered" evidence="1">
    <location>
        <begin position="215"/>
        <end position="248"/>
    </location>
</feature>
<proteinExistence type="predicted"/>
<evidence type="ECO:0000256" key="1">
    <source>
        <dbReference type="SAM" id="MobiDB-lite"/>
    </source>
</evidence>
<sequence length="504" mass="57066">TCRRHRHTSVYINSEPGRVFWGADEELSDGGSPRVIVYGYDVLLMMLVARPSPDYIPGPEEPQTPLAPQDEDEHELMFIQPHDPDFPLPHVVSPTAESSGYADKSDPEEDPEEYEEDETEDGPEEYLAPADSTTAIPIDEFASPPEGTESIIPPPPTDTATIRARITIRPQTSISLPTEAEVERLLAMPTSPPSPLTSLSPPSVEERLARCMAPAALPLPPLPPSSYPPPPVDRRDDIPESEQPPRKRLYLATLGSRYEVGESSTRGRRVDYRFVDTVEAEMRHRGIREVGYGIRDTWIDPEEAVPEIASTTLEKVNTRVTELVELHEHDTHDLYALLKDAQDSRTRISQRVAMDLQRVDLLMGDRMTLQETVWIVVEEAYAAREAWAQLVGLNQTTHHELQTLREQVYAQEYQLQAHQAQLQLQSTLIQTHQQLLETHSQMQQTKMAGLRETDRLRQSQIVETLRVMRDMRREMGDMQAELLALRGQPRRAEHPGLDIIVPNH</sequence>
<dbReference type="EMBL" id="BKCJ010414155">
    <property type="protein sequence ID" value="GFA38061.1"/>
    <property type="molecule type" value="Genomic_DNA"/>
</dbReference>
<feature type="non-terminal residue" evidence="2">
    <location>
        <position position="1"/>
    </location>
</feature>
<name>A0A699JI25_TANCI</name>
<comment type="caution">
    <text evidence="2">The sequence shown here is derived from an EMBL/GenBank/DDBJ whole genome shotgun (WGS) entry which is preliminary data.</text>
</comment>
<feature type="compositionally biased region" description="Acidic residues" evidence="1">
    <location>
        <begin position="106"/>
        <end position="124"/>
    </location>
</feature>
<feature type="region of interest" description="Disordered" evidence="1">
    <location>
        <begin position="80"/>
        <end position="159"/>
    </location>
</feature>
<protein>
    <submittedName>
        <fullName evidence="2">Uncharacterized protein</fullName>
    </submittedName>
</protein>
<evidence type="ECO:0000313" key="2">
    <source>
        <dbReference type="EMBL" id="GFA38061.1"/>
    </source>
</evidence>
<dbReference type="AlphaFoldDB" id="A0A699JI25"/>
<reference evidence="2" key="1">
    <citation type="journal article" date="2019" name="Sci. Rep.">
        <title>Draft genome of Tanacetum cinerariifolium, the natural source of mosquito coil.</title>
        <authorList>
            <person name="Yamashiro T."/>
            <person name="Shiraishi A."/>
            <person name="Satake H."/>
            <person name="Nakayama K."/>
        </authorList>
    </citation>
    <scope>NUCLEOTIDE SEQUENCE</scope>
</reference>